<dbReference type="PANTHER" id="PTHR24282">
    <property type="entry name" value="CYTOCHROME P450 FAMILY MEMBER"/>
    <property type="match status" value="1"/>
</dbReference>
<dbReference type="PANTHER" id="PTHR24282:SF270">
    <property type="entry name" value="CYTOCHROME P450 CYP749A22-LIKE"/>
    <property type="match status" value="1"/>
</dbReference>
<dbReference type="PROSITE" id="PS00086">
    <property type="entry name" value="CYTOCHROME_P450"/>
    <property type="match status" value="1"/>
</dbReference>
<sequence>MLKTWKSYEGSDYTTGKHIFDMLDKISLYKFNELWEDSESYYRFAKLEYVSTGNPRIGKRKQERKFLNSLAKKIQPQKPFQRLKIMGMIINETLRLYPPFVLLQRDVTKNTRLGKLKIPAGMEVIIATLAVHHSSEVWGKDAHLFKPERFAEGVAKATRDSMMAFLSFGYGLRKCVGFNFANTEVKIALSMILQRYRLTVSPNYTNFPFAMFTLRPKDGVQIMLHPL</sequence>
<evidence type="ECO:0000256" key="2">
    <source>
        <dbReference type="ARBA" id="ARBA00010617"/>
    </source>
</evidence>
<dbReference type="Pfam" id="PF00067">
    <property type="entry name" value="p450"/>
    <property type="match status" value="1"/>
</dbReference>
<evidence type="ECO:0008006" key="15">
    <source>
        <dbReference type="Google" id="ProtNLM"/>
    </source>
</evidence>
<evidence type="ECO:0000256" key="4">
    <source>
        <dbReference type="ARBA" id="ARBA00022692"/>
    </source>
</evidence>
<dbReference type="GO" id="GO:0016705">
    <property type="term" value="F:oxidoreductase activity, acting on paired donors, with incorporation or reduction of molecular oxygen"/>
    <property type="evidence" value="ECO:0007669"/>
    <property type="project" value="InterPro"/>
</dbReference>
<dbReference type="InterPro" id="IPR050665">
    <property type="entry name" value="Cytochrome_P450_Monooxygen"/>
</dbReference>
<keyword evidence="8 11" id="KW-0408">Iron</keyword>
<dbReference type="PRINTS" id="PR00465">
    <property type="entry name" value="EP450IV"/>
</dbReference>
<protein>
    <recommendedName>
        <fullName evidence="15">Cytochrome P450</fullName>
    </recommendedName>
</protein>
<dbReference type="Proteomes" id="UP001152561">
    <property type="component" value="Unassembled WGS sequence"/>
</dbReference>
<dbReference type="GO" id="GO:0020037">
    <property type="term" value="F:heme binding"/>
    <property type="evidence" value="ECO:0007669"/>
    <property type="project" value="InterPro"/>
</dbReference>
<keyword evidence="3 11" id="KW-0349">Heme</keyword>
<gene>
    <name evidence="13" type="ORF">K7X08_002706</name>
</gene>
<evidence type="ECO:0000256" key="1">
    <source>
        <dbReference type="ARBA" id="ARBA00004370"/>
    </source>
</evidence>
<comment type="similarity">
    <text evidence="2 12">Belongs to the cytochrome P450 family.</text>
</comment>
<evidence type="ECO:0000313" key="13">
    <source>
        <dbReference type="EMBL" id="KAJ8525908.1"/>
    </source>
</evidence>
<dbReference type="InterPro" id="IPR017972">
    <property type="entry name" value="Cyt_P450_CS"/>
</dbReference>
<keyword evidence="7 12" id="KW-0560">Oxidoreductase</keyword>
<dbReference type="OrthoDB" id="1470350at2759"/>
<dbReference type="Gene3D" id="1.10.630.10">
    <property type="entry name" value="Cytochrome P450"/>
    <property type="match status" value="1"/>
</dbReference>
<keyword evidence="10" id="KW-0472">Membrane</keyword>
<keyword evidence="5 11" id="KW-0479">Metal-binding</keyword>
<dbReference type="AlphaFoldDB" id="A0A9Q1L1F3"/>
<evidence type="ECO:0000313" key="14">
    <source>
        <dbReference type="Proteomes" id="UP001152561"/>
    </source>
</evidence>
<evidence type="ECO:0000256" key="3">
    <source>
        <dbReference type="ARBA" id="ARBA00022617"/>
    </source>
</evidence>
<name>A0A9Q1L1F3_9SOLA</name>
<dbReference type="GO" id="GO:0005506">
    <property type="term" value="F:iron ion binding"/>
    <property type="evidence" value="ECO:0007669"/>
    <property type="project" value="InterPro"/>
</dbReference>
<feature type="binding site" description="axial binding residue" evidence="11">
    <location>
        <position position="175"/>
    </location>
    <ligand>
        <name>heme</name>
        <dbReference type="ChEBI" id="CHEBI:30413"/>
    </ligand>
    <ligandPart>
        <name>Fe</name>
        <dbReference type="ChEBI" id="CHEBI:18248"/>
    </ligandPart>
</feature>
<evidence type="ECO:0000256" key="7">
    <source>
        <dbReference type="ARBA" id="ARBA00023002"/>
    </source>
</evidence>
<dbReference type="PRINTS" id="PR00385">
    <property type="entry name" value="P450"/>
</dbReference>
<evidence type="ECO:0000256" key="12">
    <source>
        <dbReference type="RuleBase" id="RU000461"/>
    </source>
</evidence>
<keyword evidence="14" id="KW-1185">Reference proteome</keyword>
<evidence type="ECO:0000256" key="9">
    <source>
        <dbReference type="ARBA" id="ARBA00023033"/>
    </source>
</evidence>
<evidence type="ECO:0000256" key="6">
    <source>
        <dbReference type="ARBA" id="ARBA00022989"/>
    </source>
</evidence>
<evidence type="ECO:0000256" key="11">
    <source>
        <dbReference type="PIRSR" id="PIRSR602403-1"/>
    </source>
</evidence>
<comment type="subcellular location">
    <subcellularLocation>
        <location evidence="1">Membrane</location>
    </subcellularLocation>
</comment>
<dbReference type="InterPro" id="IPR002403">
    <property type="entry name" value="Cyt_P450_E_grp-IV"/>
</dbReference>
<keyword evidence="9 12" id="KW-0503">Monooxygenase</keyword>
<comment type="cofactor">
    <cofactor evidence="11">
        <name>heme</name>
        <dbReference type="ChEBI" id="CHEBI:30413"/>
    </cofactor>
</comment>
<dbReference type="InterPro" id="IPR001128">
    <property type="entry name" value="Cyt_P450"/>
</dbReference>
<evidence type="ECO:0000256" key="5">
    <source>
        <dbReference type="ARBA" id="ARBA00022723"/>
    </source>
</evidence>
<reference evidence="14" key="1">
    <citation type="journal article" date="2023" name="Proc. Natl. Acad. Sci. U.S.A.">
        <title>Genomic and structural basis for evolution of tropane alkaloid biosynthesis.</title>
        <authorList>
            <person name="Wanga Y.-J."/>
            <person name="Taina T."/>
            <person name="Yua J.-Y."/>
            <person name="Lia J."/>
            <person name="Xua B."/>
            <person name="Chenc J."/>
            <person name="D'Auriad J.C."/>
            <person name="Huanga J.-P."/>
            <person name="Huanga S.-X."/>
        </authorList>
    </citation>
    <scope>NUCLEOTIDE SEQUENCE [LARGE SCALE GENOMIC DNA]</scope>
    <source>
        <strain evidence="14">cv. KIB-2019</strain>
    </source>
</reference>
<evidence type="ECO:0000256" key="10">
    <source>
        <dbReference type="ARBA" id="ARBA00023136"/>
    </source>
</evidence>
<accession>A0A9Q1L1F3</accession>
<dbReference type="EMBL" id="JAJAGQ010000035">
    <property type="protein sequence ID" value="KAJ8525908.1"/>
    <property type="molecule type" value="Genomic_DNA"/>
</dbReference>
<keyword evidence="4" id="KW-0812">Transmembrane</keyword>
<proteinExistence type="inferred from homology"/>
<comment type="caution">
    <text evidence="13">The sequence shown here is derived from an EMBL/GenBank/DDBJ whole genome shotgun (WGS) entry which is preliminary data.</text>
</comment>
<dbReference type="GO" id="GO:0004497">
    <property type="term" value="F:monooxygenase activity"/>
    <property type="evidence" value="ECO:0007669"/>
    <property type="project" value="UniProtKB-KW"/>
</dbReference>
<dbReference type="SUPFAM" id="SSF48264">
    <property type="entry name" value="Cytochrome P450"/>
    <property type="match status" value="1"/>
</dbReference>
<dbReference type="GO" id="GO:0016020">
    <property type="term" value="C:membrane"/>
    <property type="evidence" value="ECO:0007669"/>
    <property type="project" value="UniProtKB-SubCell"/>
</dbReference>
<evidence type="ECO:0000256" key="8">
    <source>
        <dbReference type="ARBA" id="ARBA00023004"/>
    </source>
</evidence>
<keyword evidence="6" id="KW-1133">Transmembrane helix</keyword>
<organism evidence="13 14">
    <name type="scientific">Anisodus acutangulus</name>
    <dbReference type="NCBI Taxonomy" id="402998"/>
    <lineage>
        <taxon>Eukaryota</taxon>
        <taxon>Viridiplantae</taxon>
        <taxon>Streptophyta</taxon>
        <taxon>Embryophyta</taxon>
        <taxon>Tracheophyta</taxon>
        <taxon>Spermatophyta</taxon>
        <taxon>Magnoliopsida</taxon>
        <taxon>eudicotyledons</taxon>
        <taxon>Gunneridae</taxon>
        <taxon>Pentapetalae</taxon>
        <taxon>asterids</taxon>
        <taxon>lamiids</taxon>
        <taxon>Solanales</taxon>
        <taxon>Solanaceae</taxon>
        <taxon>Solanoideae</taxon>
        <taxon>Hyoscyameae</taxon>
        <taxon>Anisodus</taxon>
    </lineage>
</organism>
<dbReference type="InterPro" id="IPR036396">
    <property type="entry name" value="Cyt_P450_sf"/>
</dbReference>